<dbReference type="PROSITE" id="PS50943">
    <property type="entry name" value="HTH_CROC1"/>
    <property type="match status" value="1"/>
</dbReference>
<dbReference type="Proteomes" id="UP000245607">
    <property type="component" value="Unassembled WGS sequence"/>
</dbReference>
<dbReference type="InterPro" id="IPR001387">
    <property type="entry name" value="Cro/C1-type_HTH"/>
</dbReference>
<accession>A0A255VHI3</accession>
<dbReference type="SUPFAM" id="SSF47413">
    <property type="entry name" value="lambda repressor-like DNA-binding domains"/>
    <property type="match status" value="1"/>
</dbReference>
<comment type="caution">
    <text evidence="2">The sequence shown here is derived from an EMBL/GenBank/DDBJ whole genome shotgun (WGS) entry which is preliminary data.</text>
</comment>
<organism evidence="2 3">
    <name type="scientific">Ligilactobacillus salivarius</name>
    <dbReference type="NCBI Taxonomy" id="1624"/>
    <lineage>
        <taxon>Bacteria</taxon>
        <taxon>Bacillati</taxon>
        <taxon>Bacillota</taxon>
        <taxon>Bacilli</taxon>
        <taxon>Lactobacillales</taxon>
        <taxon>Lactobacillaceae</taxon>
        <taxon>Ligilactobacillus</taxon>
    </lineage>
</organism>
<feature type="domain" description="HTH cro/C1-type" evidence="1">
    <location>
        <begin position="5"/>
        <end position="59"/>
    </location>
</feature>
<protein>
    <submittedName>
        <fullName evidence="2">XRE family transcriptional regulator</fullName>
    </submittedName>
</protein>
<evidence type="ECO:0000313" key="3">
    <source>
        <dbReference type="Proteomes" id="UP000245607"/>
    </source>
</evidence>
<dbReference type="SMART" id="SM00530">
    <property type="entry name" value="HTH_XRE"/>
    <property type="match status" value="1"/>
</dbReference>
<evidence type="ECO:0000259" key="1">
    <source>
        <dbReference type="PROSITE" id="PS50943"/>
    </source>
</evidence>
<dbReference type="AlphaFoldDB" id="A0A255VHI3"/>
<dbReference type="CDD" id="cd00093">
    <property type="entry name" value="HTH_XRE"/>
    <property type="match status" value="1"/>
</dbReference>
<sequence>MMTELAVLRKQTGLTQKQIARRIGISHKAWQSYETGFRTPRPAVMQKIEDYFNVPKEVIFSAAFNYKM</sequence>
<dbReference type="Gene3D" id="1.10.260.40">
    <property type="entry name" value="lambda repressor-like DNA-binding domains"/>
    <property type="match status" value="1"/>
</dbReference>
<dbReference type="GO" id="GO:0003677">
    <property type="term" value="F:DNA binding"/>
    <property type="evidence" value="ECO:0007669"/>
    <property type="project" value="InterPro"/>
</dbReference>
<dbReference type="Pfam" id="PF13560">
    <property type="entry name" value="HTH_31"/>
    <property type="match status" value="1"/>
</dbReference>
<proteinExistence type="predicted"/>
<evidence type="ECO:0000313" key="2">
    <source>
        <dbReference type="EMBL" id="PWG53478.1"/>
    </source>
</evidence>
<reference evidence="2 3" key="1">
    <citation type="submission" date="2018-05" db="EMBL/GenBank/DDBJ databases">
        <title>Lactobacillus salivarius genome sequencing and assembly.</title>
        <authorList>
            <person name="Audisio C."/>
            <person name="Albarracin L."/>
            <person name="Torres M.J."/>
            <person name="Hebert E.M."/>
            <person name="Saavedra L."/>
        </authorList>
    </citation>
    <scope>NUCLEOTIDE SEQUENCE [LARGE SCALE GENOMIC DNA]</scope>
    <source>
        <strain evidence="2 3">A3iob</strain>
    </source>
</reference>
<dbReference type="InterPro" id="IPR010982">
    <property type="entry name" value="Lambda_DNA-bd_dom_sf"/>
</dbReference>
<gene>
    <name evidence="2" type="ORF">DB362_03300</name>
</gene>
<name>A0A255VHI3_9LACO</name>
<dbReference type="EMBL" id="QFAS01000005">
    <property type="protein sequence ID" value="PWG53478.1"/>
    <property type="molecule type" value="Genomic_DNA"/>
</dbReference>